<keyword evidence="2" id="KW-0808">Transferase</keyword>
<name>A0A6G9GXD5_9ACTN</name>
<dbReference type="AlphaFoldDB" id="A0A6G9GXD5"/>
<dbReference type="Proteomes" id="UP000501179">
    <property type="component" value="Chromosome"/>
</dbReference>
<organism evidence="2 3">
    <name type="scientific">Streptomyces liangshanensis</name>
    <dbReference type="NCBI Taxonomy" id="2717324"/>
    <lineage>
        <taxon>Bacteria</taxon>
        <taxon>Bacillati</taxon>
        <taxon>Actinomycetota</taxon>
        <taxon>Actinomycetes</taxon>
        <taxon>Kitasatosporales</taxon>
        <taxon>Streptomycetaceae</taxon>
        <taxon>Streptomyces</taxon>
    </lineage>
</organism>
<proteinExistence type="predicted"/>
<dbReference type="InterPro" id="IPR000182">
    <property type="entry name" value="GNAT_dom"/>
</dbReference>
<feature type="domain" description="N-acetyltransferase" evidence="1">
    <location>
        <begin position="84"/>
        <end position="215"/>
    </location>
</feature>
<dbReference type="SUPFAM" id="SSF55729">
    <property type="entry name" value="Acyl-CoA N-acyltransferases (Nat)"/>
    <property type="match status" value="1"/>
</dbReference>
<keyword evidence="3" id="KW-1185">Reference proteome</keyword>
<reference evidence="2 3" key="1">
    <citation type="submission" date="2020-03" db="EMBL/GenBank/DDBJ databases">
        <title>A novel species.</title>
        <authorList>
            <person name="Gao J."/>
        </authorList>
    </citation>
    <scope>NUCLEOTIDE SEQUENCE [LARGE SCALE GENOMIC DNA]</scope>
    <source>
        <strain evidence="2 3">QMT-12</strain>
    </source>
</reference>
<evidence type="ECO:0000313" key="2">
    <source>
        <dbReference type="EMBL" id="QIQ02716.1"/>
    </source>
</evidence>
<evidence type="ECO:0000259" key="1">
    <source>
        <dbReference type="PROSITE" id="PS51186"/>
    </source>
</evidence>
<dbReference type="RefSeq" id="WP_167027212.1">
    <property type="nucleotide sequence ID" value="NZ_CP050177.1"/>
</dbReference>
<protein>
    <submittedName>
        <fullName evidence="2">GNAT family N-acetyltransferase</fullName>
    </submittedName>
</protein>
<dbReference type="Pfam" id="PF00583">
    <property type="entry name" value="Acetyltransf_1"/>
    <property type="match status" value="1"/>
</dbReference>
<dbReference type="EMBL" id="CP050177">
    <property type="protein sequence ID" value="QIQ02716.1"/>
    <property type="molecule type" value="Genomic_DNA"/>
</dbReference>
<dbReference type="GO" id="GO:0016747">
    <property type="term" value="F:acyltransferase activity, transferring groups other than amino-acyl groups"/>
    <property type="evidence" value="ECO:0007669"/>
    <property type="project" value="InterPro"/>
</dbReference>
<evidence type="ECO:0000313" key="3">
    <source>
        <dbReference type="Proteomes" id="UP000501179"/>
    </source>
</evidence>
<dbReference type="PROSITE" id="PS51186">
    <property type="entry name" value="GNAT"/>
    <property type="match status" value="1"/>
</dbReference>
<accession>A0A6G9GXD5</accession>
<dbReference type="InterPro" id="IPR016181">
    <property type="entry name" value="Acyl_CoA_acyltransferase"/>
</dbReference>
<gene>
    <name evidence="2" type="ORF">HA039_10655</name>
</gene>
<dbReference type="Gene3D" id="3.40.630.30">
    <property type="match status" value="1"/>
</dbReference>
<dbReference type="KEGG" id="slia:HA039_10655"/>
<sequence length="215" mass="22440">MDIAAITSAWVAGWTVSRGTRPAEPRPWGYVIQVGAPGHVARHVLPEPDGTTVRKLCDTITEPGVWLRLMAPREEVAGWITPGWTLREDPGFLMTKALPHPAGQAAPPAPPDGYRLRTERAAGVVTVRILAPDGEPAARGQVAPTGATAVFDQIGTEAAHRRRGLGALVMGTLERAAAEAGAATGILGATVDGRALYTALGWEVRGPLTGAVRAG</sequence>